<dbReference type="AlphaFoldDB" id="A0A2H1VGS9"/>
<dbReference type="PANTHER" id="PTHR11616:SF241">
    <property type="entry name" value="SODIUM- AND CHLORIDE-DEPENDENT GLYCINE TRANSPORTER 2"/>
    <property type="match status" value="1"/>
</dbReference>
<keyword evidence="4 10" id="KW-0812">Transmembrane</keyword>
<feature type="transmembrane region" description="Helical" evidence="10">
    <location>
        <begin position="191"/>
        <end position="210"/>
    </location>
</feature>
<dbReference type="InterPro" id="IPR037272">
    <property type="entry name" value="SNS_sf"/>
</dbReference>
<proteinExistence type="inferred from homology"/>
<feature type="transmembrane region" description="Helical" evidence="10">
    <location>
        <begin position="419"/>
        <end position="442"/>
    </location>
</feature>
<dbReference type="Pfam" id="PF00209">
    <property type="entry name" value="SNF"/>
    <property type="match status" value="1"/>
</dbReference>
<keyword evidence="7 10" id="KW-0472">Membrane</keyword>
<feature type="transmembrane region" description="Helical" evidence="10">
    <location>
        <begin position="270"/>
        <end position="292"/>
    </location>
</feature>
<dbReference type="SUPFAM" id="SSF161070">
    <property type="entry name" value="SNF-like"/>
    <property type="match status" value="1"/>
</dbReference>
<evidence type="ECO:0000256" key="7">
    <source>
        <dbReference type="ARBA" id="ARBA00023136"/>
    </source>
</evidence>
<feature type="binding site" evidence="8">
    <location>
        <position position="365"/>
    </location>
    <ligand>
        <name>Na(+)</name>
        <dbReference type="ChEBI" id="CHEBI:29101"/>
        <label>1</label>
    </ligand>
</feature>
<evidence type="ECO:0000256" key="6">
    <source>
        <dbReference type="ARBA" id="ARBA00022989"/>
    </source>
</evidence>
<feature type="transmembrane region" description="Helical" evidence="10">
    <location>
        <begin position="356"/>
        <end position="378"/>
    </location>
</feature>
<accession>A0A2H1VGS9</accession>
<feature type="transmembrane region" description="Helical" evidence="10">
    <location>
        <begin position="495"/>
        <end position="513"/>
    </location>
</feature>
<feature type="transmembrane region" description="Helical" evidence="10">
    <location>
        <begin position="298"/>
        <end position="319"/>
    </location>
</feature>
<protein>
    <submittedName>
        <fullName evidence="11">SFRICE_000353</fullName>
    </submittedName>
</protein>
<dbReference type="GO" id="GO:0046872">
    <property type="term" value="F:metal ion binding"/>
    <property type="evidence" value="ECO:0007669"/>
    <property type="project" value="UniProtKB-KW"/>
</dbReference>
<keyword evidence="3" id="KW-0813">Transport</keyword>
<dbReference type="PANTHER" id="PTHR11616">
    <property type="entry name" value="SODIUM/CHLORIDE DEPENDENT TRANSPORTER"/>
    <property type="match status" value="1"/>
</dbReference>
<evidence type="ECO:0000256" key="10">
    <source>
        <dbReference type="SAM" id="Phobius"/>
    </source>
</evidence>
<dbReference type="PROSITE" id="PS50267">
    <property type="entry name" value="NA_NEUROTRAN_SYMP_3"/>
    <property type="match status" value="1"/>
</dbReference>
<keyword evidence="9" id="KW-1015">Disulfide bond</keyword>
<comment type="similarity">
    <text evidence="2">Belongs to the sodium:neurotransmitter symporter (SNF) (TC 2.A.22) family.</text>
</comment>
<evidence type="ECO:0000256" key="2">
    <source>
        <dbReference type="ARBA" id="ARBA00006459"/>
    </source>
</evidence>
<dbReference type="InterPro" id="IPR000175">
    <property type="entry name" value="Na/ntran_symport"/>
</dbReference>
<dbReference type="GO" id="GO:0089718">
    <property type="term" value="P:amino acid import across plasma membrane"/>
    <property type="evidence" value="ECO:0007669"/>
    <property type="project" value="TreeGrafter"/>
</dbReference>
<keyword evidence="8" id="KW-0479">Metal-binding</keyword>
<sequence>MLRTSAVIDMGSSSITLLASRKETLGDGVFRWECIKLYIYLSITYASSAYNFDVFSKVCENVRVIDFIIIESTIGISYMCMDSFIKQYTKRFDCIKYMNPLLRGISYGRFLQTSKFVVLHATYLADSLRFLVLSFREVPPWSTCQTDNDTLCIAAKDIMVRCNHNMSTKFVETSAYFNYLDSFMSIDRSTLTSRFFILGLVWMLVFFFASVTEETIVKIFKLTFMCRAMSTLLTLLFIFISTENVATEAFSQIVDIAAPSDIMLSVKHVAYAYGIGFLGIYDFGALSTYTMIDTASVFFVAVFTFLSFLRSWIVKILYITMTKCVEIEDQYSTHVLVYAILPLTTEFLYAHKLYVFYFYGNVFLSTLTFMTYLIAILAKFLSYEFRSVKQVYIVGLLCCLGLALSLPLLAIVTSLHRSFTLGIDLVDTYLGGAYVAIVMWLYGLKKFCTDIQFLLGFRPTRFWTISWALLPAALFCCTARNVYNLVQMKASITKYMAIAWGAITFAFVATINIKTMAGFLMRNNLAGMFKSHKNYGPPDAEDRKRRLYYSEFTRQRKCRHNCMVIDEWFKCNHQEYIPETTSSNEMSSSSDPSLMNVYEAKPTSRLRSAAASNTPAPAST</sequence>
<feature type="transmembrane region" description="Helical" evidence="10">
    <location>
        <begin position="331"/>
        <end position="350"/>
    </location>
</feature>
<keyword evidence="6 10" id="KW-1133">Transmembrane helix</keyword>
<keyword evidence="5" id="KW-0769">Symport</keyword>
<dbReference type="OrthoDB" id="7427406at2759"/>
<evidence type="ECO:0000313" key="11">
    <source>
        <dbReference type="EMBL" id="SOQ39602.1"/>
    </source>
</evidence>
<comment type="subcellular location">
    <subcellularLocation>
        <location evidence="1">Membrane</location>
        <topology evidence="1">Multi-pass membrane protein</topology>
    </subcellularLocation>
</comment>
<evidence type="ECO:0000256" key="9">
    <source>
        <dbReference type="PIRSR" id="PIRSR600175-2"/>
    </source>
</evidence>
<dbReference type="GO" id="GO:0005283">
    <property type="term" value="F:amino acid:sodium symporter activity"/>
    <property type="evidence" value="ECO:0007669"/>
    <property type="project" value="TreeGrafter"/>
</dbReference>
<name>A0A2H1VGS9_SPOFR</name>
<evidence type="ECO:0000256" key="1">
    <source>
        <dbReference type="ARBA" id="ARBA00004141"/>
    </source>
</evidence>
<evidence type="ECO:0000256" key="5">
    <source>
        <dbReference type="ARBA" id="ARBA00022847"/>
    </source>
</evidence>
<gene>
    <name evidence="11" type="ORF">SFRICE_000353</name>
</gene>
<dbReference type="GO" id="GO:0005886">
    <property type="term" value="C:plasma membrane"/>
    <property type="evidence" value="ECO:0007669"/>
    <property type="project" value="TreeGrafter"/>
</dbReference>
<feature type="transmembrane region" description="Helical" evidence="10">
    <location>
        <begin position="390"/>
        <end position="413"/>
    </location>
</feature>
<feature type="transmembrane region" description="Helical" evidence="10">
    <location>
        <begin position="462"/>
        <end position="483"/>
    </location>
</feature>
<evidence type="ECO:0000256" key="3">
    <source>
        <dbReference type="ARBA" id="ARBA00022448"/>
    </source>
</evidence>
<feature type="disulfide bond" evidence="9">
    <location>
        <begin position="144"/>
        <end position="152"/>
    </location>
</feature>
<reference evidence="11" key="1">
    <citation type="submission" date="2016-07" db="EMBL/GenBank/DDBJ databases">
        <authorList>
            <person name="Bretaudeau A."/>
        </authorList>
    </citation>
    <scope>NUCLEOTIDE SEQUENCE</scope>
    <source>
        <strain evidence="11">Rice</strain>
        <tissue evidence="11">Whole body</tissue>
    </source>
</reference>
<organism evidence="11">
    <name type="scientific">Spodoptera frugiperda</name>
    <name type="common">Fall armyworm</name>
    <dbReference type="NCBI Taxonomy" id="7108"/>
    <lineage>
        <taxon>Eukaryota</taxon>
        <taxon>Metazoa</taxon>
        <taxon>Ecdysozoa</taxon>
        <taxon>Arthropoda</taxon>
        <taxon>Hexapoda</taxon>
        <taxon>Insecta</taxon>
        <taxon>Pterygota</taxon>
        <taxon>Neoptera</taxon>
        <taxon>Endopterygota</taxon>
        <taxon>Lepidoptera</taxon>
        <taxon>Glossata</taxon>
        <taxon>Ditrysia</taxon>
        <taxon>Noctuoidea</taxon>
        <taxon>Noctuidae</taxon>
        <taxon>Amphipyrinae</taxon>
        <taxon>Spodoptera</taxon>
    </lineage>
</organism>
<evidence type="ECO:0000256" key="4">
    <source>
        <dbReference type="ARBA" id="ARBA00022692"/>
    </source>
</evidence>
<evidence type="ECO:0000256" key="8">
    <source>
        <dbReference type="PIRSR" id="PIRSR600175-1"/>
    </source>
</evidence>
<keyword evidence="8" id="KW-0915">Sodium</keyword>
<dbReference type="EMBL" id="ODYU01002299">
    <property type="protein sequence ID" value="SOQ39602.1"/>
    <property type="molecule type" value="Genomic_DNA"/>
</dbReference>